<dbReference type="InterPro" id="IPR004020">
    <property type="entry name" value="DAPIN"/>
</dbReference>
<dbReference type="Pfam" id="PF02758">
    <property type="entry name" value="PYRIN"/>
    <property type="match status" value="1"/>
</dbReference>
<evidence type="ECO:0000256" key="9">
    <source>
        <dbReference type="ARBA" id="ARBA00023139"/>
    </source>
</evidence>
<feature type="non-terminal residue" evidence="13">
    <location>
        <position position="155"/>
    </location>
</feature>
<keyword evidence="10" id="KW-0539">Nucleus</keyword>
<dbReference type="Gene3D" id="1.10.533.10">
    <property type="entry name" value="Death Domain, Fas"/>
    <property type="match status" value="1"/>
</dbReference>
<evidence type="ECO:0000256" key="10">
    <source>
        <dbReference type="ARBA" id="ARBA00023242"/>
    </source>
</evidence>
<dbReference type="InterPro" id="IPR029495">
    <property type="entry name" value="NACHT-assoc"/>
</dbReference>
<evidence type="ECO:0000256" key="3">
    <source>
        <dbReference type="ARBA" id="ARBA00004496"/>
    </source>
</evidence>
<comment type="subcellular location">
    <subcellularLocation>
        <location evidence="3">Cytoplasm</location>
    </subcellularLocation>
    <subcellularLocation>
        <location evidence="2">Endomembrane system</location>
    </subcellularLocation>
    <subcellularLocation>
        <location evidence="1">Nucleus</location>
    </subcellularLocation>
</comment>
<dbReference type="PANTHER" id="PTHR45690">
    <property type="entry name" value="NACHT, LRR AND PYD DOMAINS-CONTAINING PROTEIN 12"/>
    <property type="match status" value="1"/>
</dbReference>
<keyword evidence="14" id="KW-1185">Reference proteome</keyword>
<dbReference type="Proteomes" id="UP001558613">
    <property type="component" value="Unassembled WGS sequence"/>
</dbReference>
<accession>A0ABR3NH62</accession>
<sequence length="155" mass="18109">MMASVEELLLDSLKELSEAELKEFHWRLMKAYRKRISKSEMEKADIFDTVDKIVVCFGLEEAVNITVDILRKMNQNNLAEQLENKHKQGSTSEDSKASLYDYTEINFRLKKKLIQSYKKILVGSSQRGHRKYLNNIYTDLYVVENETGGRVNDHE</sequence>
<gene>
    <name evidence="13" type="ORF">QQF64_035887</name>
</gene>
<name>A0ABR3NH62_9TELE</name>
<dbReference type="Pfam" id="PF14484">
    <property type="entry name" value="FISNA"/>
    <property type="match status" value="1"/>
</dbReference>
<keyword evidence="5" id="KW-0399">Innate immunity</keyword>
<keyword evidence="11" id="KW-0449">Lipoprotein</keyword>
<dbReference type="PANTHER" id="PTHR45690:SF19">
    <property type="entry name" value="NACHT, LRR AND PYD DOMAINS-CONTAINING PROTEIN 3"/>
    <property type="match status" value="1"/>
</dbReference>
<proteinExistence type="predicted"/>
<evidence type="ECO:0000256" key="5">
    <source>
        <dbReference type="ARBA" id="ARBA00022588"/>
    </source>
</evidence>
<evidence type="ECO:0000313" key="14">
    <source>
        <dbReference type="Proteomes" id="UP001558613"/>
    </source>
</evidence>
<keyword evidence="4" id="KW-0963">Cytoplasm</keyword>
<evidence type="ECO:0000256" key="1">
    <source>
        <dbReference type="ARBA" id="ARBA00004123"/>
    </source>
</evidence>
<evidence type="ECO:0000256" key="4">
    <source>
        <dbReference type="ARBA" id="ARBA00022490"/>
    </source>
</evidence>
<keyword evidence="8" id="KW-0472">Membrane</keyword>
<comment type="caution">
    <text evidence="13">The sequence shown here is derived from an EMBL/GenBank/DDBJ whole genome shotgun (WGS) entry which is preliminary data.</text>
</comment>
<dbReference type="InterPro" id="IPR011029">
    <property type="entry name" value="DEATH-like_dom_sf"/>
</dbReference>
<dbReference type="PROSITE" id="PS50824">
    <property type="entry name" value="DAPIN"/>
    <property type="match status" value="1"/>
</dbReference>
<evidence type="ECO:0000256" key="2">
    <source>
        <dbReference type="ARBA" id="ARBA00004308"/>
    </source>
</evidence>
<dbReference type="SMART" id="SM01289">
    <property type="entry name" value="PYRIN"/>
    <property type="match status" value="1"/>
</dbReference>
<evidence type="ECO:0000256" key="6">
    <source>
        <dbReference type="ARBA" id="ARBA00022737"/>
    </source>
</evidence>
<keyword evidence="6" id="KW-0677">Repeat</keyword>
<feature type="domain" description="Pyrin" evidence="12">
    <location>
        <begin position="1"/>
        <end position="88"/>
    </location>
</feature>
<dbReference type="InterPro" id="IPR050637">
    <property type="entry name" value="NLRP_innate_immun_reg"/>
</dbReference>
<organism evidence="13 14">
    <name type="scientific">Cirrhinus molitorella</name>
    <name type="common">mud carp</name>
    <dbReference type="NCBI Taxonomy" id="172907"/>
    <lineage>
        <taxon>Eukaryota</taxon>
        <taxon>Metazoa</taxon>
        <taxon>Chordata</taxon>
        <taxon>Craniata</taxon>
        <taxon>Vertebrata</taxon>
        <taxon>Euteleostomi</taxon>
        <taxon>Actinopterygii</taxon>
        <taxon>Neopterygii</taxon>
        <taxon>Teleostei</taxon>
        <taxon>Ostariophysi</taxon>
        <taxon>Cypriniformes</taxon>
        <taxon>Cyprinidae</taxon>
        <taxon>Labeoninae</taxon>
        <taxon>Labeonini</taxon>
        <taxon>Cirrhinus</taxon>
    </lineage>
</organism>
<protein>
    <recommendedName>
        <fullName evidence="12">Pyrin domain-containing protein</fullName>
    </recommendedName>
</protein>
<evidence type="ECO:0000256" key="11">
    <source>
        <dbReference type="ARBA" id="ARBA00023288"/>
    </source>
</evidence>
<evidence type="ECO:0000313" key="13">
    <source>
        <dbReference type="EMBL" id="KAL1276264.1"/>
    </source>
</evidence>
<dbReference type="SUPFAM" id="SSF47986">
    <property type="entry name" value="DEATH domain"/>
    <property type="match status" value="1"/>
</dbReference>
<keyword evidence="7" id="KW-0391">Immunity</keyword>
<keyword evidence="9" id="KW-0564">Palmitate</keyword>
<dbReference type="EMBL" id="JAYMGO010000004">
    <property type="protein sequence ID" value="KAL1276264.1"/>
    <property type="molecule type" value="Genomic_DNA"/>
</dbReference>
<evidence type="ECO:0000259" key="12">
    <source>
        <dbReference type="PROSITE" id="PS50824"/>
    </source>
</evidence>
<evidence type="ECO:0000256" key="7">
    <source>
        <dbReference type="ARBA" id="ARBA00022859"/>
    </source>
</evidence>
<reference evidence="13 14" key="1">
    <citation type="submission" date="2023-09" db="EMBL/GenBank/DDBJ databases">
        <authorList>
            <person name="Wang M."/>
        </authorList>
    </citation>
    <scope>NUCLEOTIDE SEQUENCE [LARGE SCALE GENOMIC DNA]</scope>
    <source>
        <strain evidence="13">GT-2023</strain>
        <tissue evidence="13">Liver</tissue>
    </source>
</reference>
<evidence type="ECO:0000256" key="8">
    <source>
        <dbReference type="ARBA" id="ARBA00023136"/>
    </source>
</evidence>
<dbReference type="CDD" id="cd08321">
    <property type="entry name" value="Pyrin_ASC-like"/>
    <property type="match status" value="1"/>
</dbReference>